<accession>A0A7R8VVE3</accession>
<sequence length="70" mass="8327">MLTSQRYRVSRKYQFGWPKICNMWCSFPPQKLNWELCECCSITRPTSREFYIEETAPTSLSRAPGVRMDN</sequence>
<protein>
    <submittedName>
        <fullName evidence="1">Uncharacterized protein</fullName>
    </submittedName>
</protein>
<evidence type="ECO:0000313" key="1">
    <source>
        <dbReference type="EMBL" id="CAD7205548.1"/>
    </source>
</evidence>
<organism evidence="1">
    <name type="scientific">Timema douglasi</name>
    <name type="common">Walking stick</name>
    <dbReference type="NCBI Taxonomy" id="61478"/>
    <lineage>
        <taxon>Eukaryota</taxon>
        <taxon>Metazoa</taxon>
        <taxon>Ecdysozoa</taxon>
        <taxon>Arthropoda</taxon>
        <taxon>Hexapoda</taxon>
        <taxon>Insecta</taxon>
        <taxon>Pterygota</taxon>
        <taxon>Neoptera</taxon>
        <taxon>Polyneoptera</taxon>
        <taxon>Phasmatodea</taxon>
        <taxon>Timematodea</taxon>
        <taxon>Timematoidea</taxon>
        <taxon>Timematidae</taxon>
        <taxon>Timema</taxon>
    </lineage>
</organism>
<gene>
    <name evidence="1" type="ORF">TDIB3V08_LOCUS11699</name>
</gene>
<reference evidence="1" key="1">
    <citation type="submission" date="2020-11" db="EMBL/GenBank/DDBJ databases">
        <authorList>
            <person name="Tran Van P."/>
        </authorList>
    </citation>
    <scope>NUCLEOTIDE SEQUENCE</scope>
</reference>
<proteinExistence type="predicted"/>
<dbReference type="AlphaFoldDB" id="A0A7R8VVE3"/>
<dbReference type="EMBL" id="OA575689">
    <property type="protein sequence ID" value="CAD7205548.1"/>
    <property type="molecule type" value="Genomic_DNA"/>
</dbReference>
<name>A0A7R8VVE3_TIMDO</name>